<proteinExistence type="predicted"/>
<gene>
    <name evidence="2" type="ORF">SCHPADRAFT_1003440</name>
</gene>
<organism evidence="2 3">
    <name type="scientific">Schizopora paradoxa</name>
    <dbReference type="NCBI Taxonomy" id="27342"/>
    <lineage>
        <taxon>Eukaryota</taxon>
        <taxon>Fungi</taxon>
        <taxon>Dikarya</taxon>
        <taxon>Basidiomycota</taxon>
        <taxon>Agaricomycotina</taxon>
        <taxon>Agaricomycetes</taxon>
        <taxon>Hymenochaetales</taxon>
        <taxon>Schizoporaceae</taxon>
        <taxon>Schizopora</taxon>
    </lineage>
</organism>
<keyword evidence="1" id="KW-1133">Transmembrane helix</keyword>
<dbReference type="AlphaFoldDB" id="A0A0H2R3D7"/>
<dbReference type="Proteomes" id="UP000053477">
    <property type="component" value="Unassembled WGS sequence"/>
</dbReference>
<dbReference type="EMBL" id="KQ086843">
    <property type="protein sequence ID" value="KLO03958.1"/>
    <property type="molecule type" value="Genomic_DNA"/>
</dbReference>
<reference evidence="2 3" key="1">
    <citation type="submission" date="2015-04" db="EMBL/GenBank/DDBJ databases">
        <title>Complete genome sequence of Schizopora paradoxa KUC8140, a cosmopolitan wood degrader in East Asia.</title>
        <authorList>
            <consortium name="DOE Joint Genome Institute"/>
            <person name="Min B."/>
            <person name="Park H."/>
            <person name="Jang Y."/>
            <person name="Kim J.-J."/>
            <person name="Kim K.H."/>
            <person name="Pangilinan J."/>
            <person name="Lipzen A."/>
            <person name="Riley R."/>
            <person name="Grigoriev I.V."/>
            <person name="Spatafora J.W."/>
            <person name="Choi I.-G."/>
        </authorList>
    </citation>
    <scope>NUCLEOTIDE SEQUENCE [LARGE SCALE GENOMIC DNA]</scope>
    <source>
        <strain evidence="2 3">KUC8140</strain>
    </source>
</reference>
<accession>A0A0H2R3D7</accession>
<evidence type="ECO:0000313" key="2">
    <source>
        <dbReference type="EMBL" id="KLO03958.1"/>
    </source>
</evidence>
<protein>
    <submittedName>
        <fullName evidence="2">Uncharacterized protein</fullName>
    </submittedName>
</protein>
<name>A0A0H2R3D7_9AGAM</name>
<dbReference type="InParanoid" id="A0A0H2R3D7"/>
<sequence length="73" mass="8194">MDLEVWLTQTFYFIFTTLIASANAAFTIVITFSIHVSLSPRSRYALPSGECDTARATIDLILGMWFSSAQRKT</sequence>
<evidence type="ECO:0000256" key="1">
    <source>
        <dbReference type="SAM" id="Phobius"/>
    </source>
</evidence>
<keyword evidence="1" id="KW-0472">Membrane</keyword>
<feature type="transmembrane region" description="Helical" evidence="1">
    <location>
        <begin position="12"/>
        <end position="34"/>
    </location>
</feature>
<keyword evidence="1" id="KW-0812">Transmembrane</keyword>
<evidence type="ECO:0000313" key="3">
    <source>
        <dbReference type="Proteomes" id="UP000053477"/>
    </source>
</evidence>
<keyword evidence="3" id="KW-1185">Reference proteome</keyword>